<protein>
    <submittedName>
        <fullName evidence="1">Uncharacterized protein</fullName>
    </submittedName>
</protein>
<comment type="caution">
    <text evidence="1">The sequence shown here is derived from an EMBL/GenBank/DDBJ whole genome shotgun (WGS) entry which is preliminary data.</text>
</comment>
<keyword evidence="2" id="KW-1185">Reference proteome</keyword>
<dbReference type="Proteomes" id="UP000663866">
    <property type="component" value="Unassembled WGS sequence"/>
</dbReference>
<evidence type="ECO:0000313" key="1">
    <source>
        <dbReference type="EMBL" id="CAF4221602.1"/>
    </source>
</evidence>
<dbReference type="AlphaFoldDB" id="A0A820D8G8"/>
<organism evidence="1 2">
    <name type="scientific">Rotaria magnacalcarata</name>
    <dbReference type="NCBI Taxonomy" id="392030"/>
    <lineage>
        <taxon>Eukaryota</taxon>
        <taxon>Metazoa</taxon>
        <taxon>Spiralia</taxon>
        <taxon>Gnathifera</taxon>
        <taxon>Rotifera</taxon>
        <taxon>Eurotatoria</taxon>
        <taxon>Bdelloidea</taxon>
        <taxon>Philodinida</taxon>
        <taxon>Philodinidae</taxon>
        <taxon>Rotaria</taxon>
    </lineage>
</organism>
<gene>
    <name evidence="1" type="ORF">OVN521_LOCUS27471</name>
</gene>
<reference evidence="1" key="1">
    <citation type="submission" date="2021-02" db="EMBL/GenBank/DDBJ databases">
        <authorList>
            <person name="Nowell W R."/>
        </authorList>
    </citation>
    <scope>NUCLEOTIDE SEQUENCE</scope>
</reference>
<proteinExistence type="predicted"/>
<name>A0A820D8G8_9BILA</name>
<feature type="non-terminal residue" evidence="1">
    <location>
        <position position="1"/>
    </location>
</feature>
<sequence length="326" mass="37470">MIANDLMAFNEHVPKVNLITDDSFCELYSAVWVDKKDLIVKKFKNNISNLQWLEVHYHRKFTQLDCSHFLPLLYRYENEDRSLYLMALPGTTPTLSEDVVPKYSRTQSTRKSNNMRQIIEFNRHIKYAIEGLANDFLRTNSVGILWLKFNKGYEGNTEEEQSISLVEYFTGTAPTLELNINVYDASGLLFHDQPMLKANLQELDANEFHLMIRAALGDLENAKQDITTFFNGAGINLGQKNELTVDKYHEILPGERLKPYQILYSTIGLANNLSKIDNDAAIEKFNHECDTFDICSIIGLSLLLEYAAEMTEQACQRIVKFTLKTE</sequence>
<evidence type="ECO:0000313" key="2">
    <source>
        <dbReference type="Proteomes" id="UP000663866"/>
    </source>
</evidence>
<accession>A0A820D8G8</accession>
<dbReference type="EMBL" id="CAJOBG010007605">
    <property type="protein sequence ID" value="CAF4221602.1"/>
    <property type="molecule type" value="Genomic_DNA"/>
</dbReference>